<dbReference type="GO" id="GO:0005829">
    <property type="term" value="C:cytosol"/>
    <property type="evidence" value="ECO:0007669"/>
    <property type="project" value="TreeGrafter"/>
</dbReference>
<evidence type="ECO:0000259" key="12">
    <source>
        <dbReference type="Pfam" id="PF05746"/>
    </source>
</evidence>
<evidence type="ECO:0000256" key="9">
    <source>
        <dbReference type="ARBA" id="ARBA00023146"/>
    </source>
</evidence>
<organism evidence="13 14">
    <name type="scientific">Buchnera aphidicola</name>
    <name type="common">Thelaxes californica</name>
    <dbReference type="NCBI Taxonomy" id="1315998"/>
    <lineage>
        <taxon>Bacteria</taxon>
        <taxon>Pseudomonadati</taxon>
        <taxon>Pseudomonadota</taxon>
        <taxon>Gammaproteobacteria</taxon>
        <taxon>Enterobacterales</taxon>
        <taxon>Erwiniaceae</taxon>
        <taxon>Buchnera</taxon>
    </lineage>
</organism>
<reference evidence="13 14" key="1">
    <citation type="submission" date="2018-12" db="EMBL/GenBank/DDBJ databases">
        <authorList>
            <person name="Chong R.A."/>
        </authorList>
    </citation>
    <scope>NUCLEOTIDE SEQUENCE [LARGE SCALE GENOMIC DNA]</scope>
    <source>
        <strain evidence="13 14">Tca</strain>
    </source>
</reference>
<dbReference type="GO" id="GO:0005524">
    <property type="term" value="F:ATP binding"/>
    <property type="evidence" value="ECO:0007669"/>
    <property type="project" value="UniProtKB-UniRule"/>
</dbReference>
<dbReference type="InterPro" id="IPR008909">
    <property type="entry name" value="DALR_anticod-bd"/>
</dbReference>
<gene>
    <name evidence="11" type="primary">glyS</name>
    <name evidence="13" type="ORF">D9V80_00555</name>
</gene>
<keyword evidence="6 11" id="KW-0547">Nucleotide-binding</keyword>
<comment type="subunit">
    <text evidence="3 11">Tetramer of two alpha and two beta subunits.</text>
</comment>
<evidence type="ECO:0000256" key="6">
    <source>
        <dbReference type="ARBA" id="ARBA00022741"/>
    </source>
</evidence>
<evidence type="ECO:0000256" key="5">
    <source>
        <dbReference type="ARBA" id="ARBA00022598"/>
    </source>
</evidence>
<dbReference type="Pfam" id="PF02092">
    <property type="entry name" value="tRNA_synt_2f"/>
    <property type="match status" value="1"/>
</dbReference>
<keyword evidence="5 11" id="KW-0436">Ligase</keyword>
<evidence type="ECO:0000256" key="3">
    <source>
        <dbReference type="ARBA" id="ARBA00011209"/>
    </source>
</evidence>
<dbReference type="EMBL" id="CP034852">
    <property type="protein sequence ID" value="QCI26659.1"/>
    <property type="molecule type" value="Genomic_DNA"/>
</dbReference>
<dbReference type="PANTHER" id="PTHR30075:SF2">
    <property type="entry name" value="GLYCINE--TRNA LIGASE, CHLOROPLASTIC_MITOCHONDRIAL 2"/>
    <property type="match status" value="1"/>
</dbReference>
<accession>A0A4D6YB89</accession>
<evidence type="ECO:0000256" key="2">
    <source>
        <dbReference type="ARBA" id="ARBA00008226"/>
    </source>
</evidence>
<comment type="catalytic activity">
    <reaction evidence="10 11">
        <text>tRNA(Gly) + glycine + ATP = glycyl-tRNA(Gly) + AMP + diphosphate</text>
        <dbReference type="Rhea" id="RHEA:16013"/>
        <dbReference type="Rhea" id="RHEA-COMP:9664"/>
        <dbReference type="Rhea" id="RHEA-COMP:9683"/>
        <dbReference type="ChEBI" id="CHEBI:30616"/>
        <dbReference type="ChEBI" id="CHEBI:33019"/>
        <dbReference type="ChEBI" id="CHEBI:57305"/>
        <dbReference type="ChEBI" id="CHEBI:78442"/>
        <dbReference type="ChEBI" id="CHEBI:78522"/>
        <dbReference type="ChEBI" id="CHEBI:456215"/>
        <dbReference type="EC" id="6.1.1.14"/>
    </reaction>
</comment>
<keyword evidence="8 11" id="KW-0648">Protein biosynthesis</keyword>
<protein>
    <recommendedName>
        <fullName evidence="11">Glycine--tRNA ligase beta subunit</fullName>
        <ecNumber evidence="11">6.1.1.14</ecNumber>
    </recommendedName>
    <alternativeName>
        <fullName evidence="11">Glycyl-tRNA synthetase beta subunit</fullName>
        <shortName evidence="11">GlyRS</shortName>
    </alternativeName>
</protein>
<dbReference type="NCBIfam" id="TIGR00211">
    <property type="entry name" value="glyS"/>
    <property type="match status" value="1"/>
</dbReference>
<evidence type="ECO:0000256" key="11">
    <source>
        <dbReference type="HAMAP-Rule" id="MF_00255"/>
    </source>
</evidence>
<dbReference type="Pfam" id="PF05746">
    <property type="entry name" value="DALR_1"/>
    <property type="match status" value="1"/>
</dbReference>
<dbReference type="PROSITE" id="PS50861">
    <property type="entry name" value="AA_TRNA_LIGASE_II_GLYAB"/>
    <property type="match status" value="1"/>
</dbReference>
<dbReference type="GO" id="GO:0004814">
    <property type="term" value="F:arginine-tRNA ligase activity"/>
    <property type="evidence" value="ECO:0007669"/>
    <property type="project" value="InterPro"/>
</dbReference>
<dbReference type="Proteomes" id="UP000298782">
    <property type="component" value="Chromosome"/>
</dbReference>
<evidence type="ECO:0000256" key="4">
    <source>
        <dbReference type="ARBA" id="ARBA00022490"/>
    </source>
</evidence>
<evidence type="ECO:0000256" key="1">
    <source>
        <dbReference type="ARBA" id="ARBA00004496"/>
    </source>
</evidence>
<sequence length="690" mass="82246">MKKTLLVEIYIEDIPHKELKNIALSFYYNVMNELKKLKINYEKLEWYASTRRIAITINQMKTIRFMKTKTIIGPPIEYVMNKDNTFNKVGLSWLQKNKIDEKKIYFLEKNHKKHIAQKSFEQKQNIEPFLSKIIQNSIKNINFKKKMRWKENISSFIRPVRNILALLDKSVLKLKMFGLISKNFTYGHHLMYNKKIHLKNPQEYLNTLIEKGMVIVDFNKRKKILKQRMSHAVQMIKGEIKINSLFLEEINALIEYPDVLLGKFDPKFLNIPQEIIIYILQVYQKNIPIYINQKLSNYFLIVTNILSSNNKKIIFGYQQVIHAKLSDIVFFLNQDKHVKLIDNLKILKKVIFQQTLGTLYDKTIRIYHLIKWTYDHIKKKIHHAVRAALLSKCDLVSHLIFEFPEMQGLVGKYYALQNGENIKVAQAIQEHYYPNFFDDILPKSEIGCLLSISDKIDTIVGLYIVGENTKSHHDPFKIKRLSIGIMRILIEKKISINLKKLITKNLYLYNYKNSKKIKDNILHFMFNRLYFLYKKKNVNRKIINSILKYCNNNPFDASQRIEAIHELYNSEMFSNLIITYKRVSNILKKNKNIIFLKKVNIVLLKHELEISLYKKIKQINQIINDLLLKKEYLEILKKLSQLIFYIDTFFKKIYIKDENIKIYLNRLTLIKEIKKIFLKMLDFDFFIIGT</sequence>
<dbReference type="HAMAP" id="MF_00255">
    <property type="entry name" value="Gly_tRNA_synth_beta"/>
    <property type="match status" value="1"/>
</dbReference>
<dbReference type="GO" id="GO:0006420">
    <property type="term" value="P:arginyl-tRNA aminoacylation"/>
    <property type="evidence" value="ECO:0007669"/>
    <property type="project" value="InterPro"/>
</dbReference>
<dbReference type="SUPFAM" id="SSF109604">
    <property type="entry name" value="HD-domain/PDEase-like"/>
    <property type="match status" value="1"/>
</dbReference>
<dbReference type="RefSeq" id="WP_158353196.1">
    <property type="nucleotide sequence ID" value="NZ_CP034852.1"/>
</dbReference>
<evidence type="ECO:0000313" key="14">
    <source>
        <dbReference type="Proteomes" id="UP000298782"/>
    </source>
</evidence>
<keyword evidence="14" id="KW-1185">Reference proteome</keyword>
<dbReference type="PRINTS" id="PR01045">
    <property type="entry name" value="TRNASYNTHGB"/>
</dbReference>
<dbReference type="InterPro" id="IPR015944">
    <property type="entry name" value="Gly-tRNA-synth_bsu"/>
</dbReference>
<dbReference type="GO" id="GO:0006426">
    <property type="term" value="P:glycyl-tRNA aminoacylation"/>
    <property type="evidence" value="ECO:0007669"/>
    <property type="project" value="UniProtKB-UniRule"/>
</dbReference>
<reference evidence="13 14" key="2">
    <citation type="submission" date="2019-05" db="EMBL/GenBank/DDBJ databases">
        <title>Genome evolution of the obligate endosymbiont Buchnera aphidicola.</title>
        <authorList>
            <person name="Moran N.A."/>
        </authorList>
    </citation>
    <scope>NUCLEOTIDE SEQUENCE [LARGE SCALE GENOMIC DNA]</scope>
    <source>
        <strain evidence="13 14">Tca</strain>
    </source>
</reference>
<name>A0A4D6YB89_9GAMM</name>
<keyword evidence="7 11" id="KW-0067">ATP-binding</keyword>
<keyword evidence="4 11" id="KW-0963">Cytoplasm</keyword>
<dbReference type="OrthoDB" id="9775440at2"/>
<comment type="subcellular location">
    <subcellularLocation>
        <location evidence="1 11">Cytoplasm</location>
    </subcellularLocation>
</comment>
<dbReference type="GO" id="GO:0004820">
    <property type="term" value="F:glycine-tRNA ligase activity"/>
    <property type="evidence" value="ECO:0007669"/>
    <property type="project" value="UniProtKB-UniRule"/>
</dbReference>
<dbReference type="InterPro" id="IPR006194">
    <property type="entry name" value="Gly-tRNA-synth_heterodimer"/>
</dbReference>
<dbReference type="SUPFAM" id="SSF47323">
    <property type="entry name" value="Anticodon-binding domain of a subclass of class I aminoacyl-tRNA synthetases"/>
    <property type="match status" value="1"/>
</dbReference>
<dbReference type="Gene3D" id="1.10.730.10">
    <property type="entry name" value="Isoleucyl-tRNA Synthetase, Domain 1"/>
    <property type="match status" value="1"/>
</dbReference>
<dbReference type="InterPro" id="IPR009080">
    <property type="entry name" value="tRNAsynth_Ia_anticodon-bd"/>
</dbReference>
<comment type="similarity">
    <text evidence="2 11">Belongs to the class-II aminoacyl-tRNA synthetase family.</text>
</comment>
<evidence type="ECO:0000256" key="8">
    <source>
        <dbReference type="ARBA" id="ARBA00022917"/>
    </source>
</evidence>
<dbReference type="PANTHER" id="PTHR30075">
    <property type="entry name" value="GLYCYL-TRNA SYNTHETASE"/>
    <property type="match status" value="1"/>
</dbReference>
<dbReference type="AlphaFoldDB" id="A0A4D6YB89"/>
<evidence type="ECO:0000256" key="10">
    <source>
        <dbReference type="ARBA" id="ARBA00047937"/>
    </source>
</evidence>
<evidence type="ECO:0000313" key="13">
    <source>
        <dbReference type="EMBL" id="QCI26659.1"/>
    </source>
</evidence>
<evidence type="ECO:0000256" key="7">
    <source>
        <dbReference type="ARBA" id="ARBA00022840"/>
    </source>
</evidence>
<proteinExistence type="inferred from homology"/>
<keyword evidence="9 11" id="KW-0030">Aminoacyl-tRNA synthetase</keyword>
<dbReference type="EC" id="6.1.1.14" evidence="11"/>
<feature type="domain" description="DALR anticodon binding" evidence="12">
    <location>
        <begin position="578"/>
        <end position="681"/>
    </location>
</feature>